<dbReference type="GO" id="GO:0016758">
    <property type="term" value="F:hexosyltransferase activity"/>
    <property type="evidence" value="ECO:0007669"/>
    <property type="project" value="TreeGrafter"/>
</dbReference>
<organism evidence="2 3">
    <name type="scientific">SAR86 cluster bacterium</name>
    <dbReference type="NCBI Taxonomy" id="2030880"/>
    <lineage>
        <taxon>Bacteria</taxon>
        <taxon>Pseudomonadati</taxon>
        <taxon>Pseudomonadota</taxon>
        <taxon>Gammaproteobacteria</taxon>
        <taxon>SAR86 cluster</taxon>
    </lineage>
</organism>
<evidence type="ECO:0000313" key="2">
    <source>
        <dbReference type="EMBL" id="PCJ27295.1"/>
    </source>
</evidence>
<evidence type="ECO:0000313" key="3">
    <source>
        <dbReference type="Proteomes" id="UP000218327"/>
    </source>
</evidence>
<accession>A0A2A5B744</accession>
<dbReference type="Gene3D" id="3.40.50.2000">
    <property type="entry name" value="Glycogen Phosphorylase B"/>
    <property type="match status" value="2"/>
</dbReference>
<gene>
    <name evidence="2" type="ORF">COA96_03675</name>
</gene>
<dbReference type="InterPro" id="IPR028098">
    <property type="entry name" value="Glyco_trans_4-like_N"/>
</dbReference>
<dbReference type="AlphaFoldDB" id="A0A2A5B744"/>
<reference evidence="3" key="1">
    <citation type="submission" date="2017-08" db="EMBL/GenBank/DDBJ databases">
        <title>A dynamic microbial community with high functional redundancy inhabits the cold, oxic subseafloor aquifer.</title>
        <authorList>
            <person name="Tully B.J."/>
            <person name="Wheat C.G."/>
            <person name="Glazer B.T."/>
            <person name="Huber J.A."/>
        </authorList>
    </citation>
    <scope>NUCLEOTIDE SEQUENCE [LARGE SCALE GENOMIC DNA]</scope>
</reference>
<dbReference type="EMBL" id="NVVJ01000007">
    <property type="protein sequence ID" value="PCJ27295.1"/>
    <property type="molecule type" value="Genomic_DNA"/>
</dbReference>
<dbReference type="Pfam" id="PF13439">
    <property type="entry name" value="Glyco_transf_4"/>
    <property type="match status" value="1"/>
</dbReference>
<name>A0A2A5B744_9GAMM</name>
<protein>
    <recommendedName>
        <fullName evidence="1">Glycosyltransferase subfamily 4-like N-terminal domain-containing protein</fullName>
    </recommendedName>
</protein>
<dbReference type="InterPro" id="IPR050194">
    <property type="entry name" value="Glycosyltransferase_grp1"/>
</dbReference>
<sequence>MTKSVLFIAHYFPPVGGAGVQRAAKFVKYLPGCGWAPTILTVKNPSVPLFDESLLQEIPDTVKIYKAKTLEPSYKTKQAVSASAENSNDRFSFSSAIKGVLRRIANVLLQPDPQILWLPAAAREAKKILNNEKFDVIVATAPPFSSLILGAYLAKKFNIPLVLDYRDEWDISNSVWENKKTGNISLAIQKRMQRYAIERASAIVATSKMSVHALQEKTKQTVAKPEVRCIYNGFDAEDFTEDESRAASRRKKYVLAYVGTLWNLTSIEPVVAALLKLEEDFPELVDNFELVVAGRRTAEQEQLLSKLGMSKISVVVHDYLEHGKALDLMREADGQLLLLSDLNMARRVIPAKIFEYMASLNSIFVVAPEGEVWELVKDYPRAFCIQPSAVEEITQLLALDIQRFLQEGQTKVSGFNPNCFERRSLTAELSQVLELVTSTDA</sequence>
<evidence type="ECO:0000259" key="1">
    <source>
        <dbReference type="Pfam" id="PF13439"/>
    </source>
</evidence>
<comment type="caution">
    <text evidence="2">The sequence shown here is derived from an EMBL/GenBank/DDBJ whole genome shotgun (WGS) entry which is preliminary data.</text>
</comment>
<dbReference type="Proteomes" id="UP000218327">
    <property type="component" value="Unassembled WGS sequence"/>
</dbReference>
<dbReference type="PANTHER" id="PTHR45947">
    <property type="entry name" value="SULFOQUINOVOSYL TRANSFERASE SQD2"/>
    <property type="match status" value="1"/>
</dbReference>
<proteinExistence type="predicted"/>
<feature type="domain" description="Glycosyltransferase subfamily 4-like N-terminal" evidence="1">
    <location>
        <begin position="100"/>
        <end position="237"/>
    </location>
</feature>
<dbReference type="PANTHER" id="PTHR45947:SF3">
    <property type="entry name" value="SULFOQUINOVOSYL TRANSFERASE SQD2"/>
    <property type="match status" value="1"/>
</dbReference>
<dbReference type="SUPFAM" id="SSF53756">
    <property type="entry name" value="UDP-Glycosyltransferase/glycogen phosphorylase"/>
    <property type="match status" value="1"/>
</dbReference>